<evidence type="ECO:0000259" key="1">
    <source>
        <dbReference type="PROSITE" id="PS50943"/>
    </source>
</evidence>
<evidence type="ECO:0000313" key="3">
    <source>
        <dbReference type="Proteomes" id="UP001139451"/>
    </source>
</evidence>
<dbReference type="Gene3D" id="1.10.260.40">
    <property type="entry name" value="lambda repressor-like DNA-binding domains"/>
    <property type="match status" value="1"/>
</dbReference>
<dbReference type="Proteomes" id="UP001139451">
    <property type="component" value="Unassembled WGS sequence"/>
</dbReference>
<dbReference type="GO" id="GO:0003677">
    <property type="term" value="F:DNA binding"/>
    <property type="evidence" value="ECO:0007669"/>
    <property type="project" value="InterPro"/>
</dbReference>
<feature type="domain" description="HTH cro/C1-type" evidence="1">
    <location>
        <begin position="6"/>
        <end position="37"/>
    </location>
</feature>
<dbReference type="InterPro" id="IPR001387">
    <property type="entry name" value="Cro/C1-type_HTH"/>
</dbReference>
<dbReference type="Pfam" id="PF01381">
    <property type="entry name" value="HTH_3"/>
    <property type="match status" value="1"/>
</dbReference>
<gene>
    <name evidence="2" type="ORF">M9978_19305</name>
</gene>
<dbReference type="CDD" id="cd00093">
    <property type="entry name" value="HTH_XRE"/>
    <property type="match status" value="1"/>
</dbReference>
<dbReference type="AlphaFoldDB" id="A0A9X2HTX8"/>
<evidence type="ECO:0000313" key="2">
    <source>
        <dbReference type="EMBL" id="MCP3732575.1"/>
    </source>
</evidence>
<proteinExistence type="predicted"/>
<comment type="caution">
    <text evidence="2">The sequence shown here is derived from an EMBL/GenBank/DDBJ whole genome shotgun (WGS) entry which is preliminary data.</text>
</comment>
<accession>A0A9X2HTX8</accession>
<dbReference type="RefSeq" id="WP_254296127.1">
    <property type="nucleotide sequence ID" value="NZ_JAMLDX010000020.1"/>
</dbReference>
<dbReference type="PROSITE" id="PS50943">
    <property type="entry name" value="HTH_CROC1"/>
    <property type="match status" value="1"/>
</dbReference>
<dbReference type="SUPFAM" id="SSF47413">
    <property type="entry name" value="lambda repressor-like DNA-binding domains"/>
    <property type="match status" value="1"/>
</dbReference>
<reference evidence="2" key="1">
    <citation type="submission" date="2022-05" db="EMBL/GenBank/DDBJ databases">
        <title>Sphingomonas sp. strain MG17 Genome sequencing and assembly.</title>
        <authorList>
            <person name="Kim I."/>
        </authorList>
    </citation>
    <scope>NUCLEOTIDE SEQUENCE</scope>
    <source>
        <strain evidence="2">MG17</strain>
    </source>
</reference>
<keyword evidence="3" id="KW-1185">Reference proteome</keyword>
<sequence length="150" mass="17073">MTGEELRARRKGMGYTQQGLANVLGVSRKTVNEMENGATIDTRTQMAVTAEARRVKVIENSFWVMPTVRDSYAVAQRLIREIDRPNAMLHVHGQTMLFGEFKRRDHAYRWCAALHRSDGARGTRDLIRRRAADIEALRPALDQHPAMGIK</sequence>
<dbReference type="EMBL" id="JAMLDX010000020">
    <property type="protein sequence ID" value="MCP3732575.1"/>
    <property type="molecule type" value="Genomic_DNA"/>
</dbReference>
<dbReference type="InterPro" id="IPR010982">
    <property type="entry name" value="Lambda_DNA-bd_dom_sf"/>
</dbReference>
<organism evidence="2 3">
    <name type="scientific">Sphingomonas tagetis</name>
    <dbReference type="NCBI Taxonomy" id="2949092"/>
    <lineage>
        <taxon>Bacteria</taxon>
        <taxon>Pseudomonadati</taxon>
        <taxon>Pseudomonadota</taxon>
        <taxon>Alphaproteobacteria</taxon>
        <taxon>Sphingomonadales</taxon>
        <taxon>Sphingomonadaceae</taxon>
        <taxon>Sphingomonas</taxon>
    </lineage>
</organism>
<name>A0A9X2HTX8_9SPHN</name>
<protein>
    <submittedName>
        <fullName evidence="2">Helix-turn-helix domain-containing protein</fullName>
    </submittedName>
</protein>